<comment type="similarity">
    <text evidence="3">Belongs to the peptidase T1A family.</text>
</comment>
<gene>
    <name evidence="5" type="ORF">SARC_06740</name>
</gene>
<dbReference type="InterPro" id="IPR035144">
    <property type="entry name" value="Proteasome_alpha1"/>
</dbReference>
<keyword evidence="1" id="KW-0963">Cytoplasm</keyword>
<dbReference type="Pfam" id="PF00227">
    <property type="entry name" value="Proteasome"/>
    <property type="match status" value="1"/>
</dbReference>
<evidence type="ECO:0000256" key="4">
    <source>
        <dbReference type="SAM" id="MobiDB-lite"/>
    </source>
</evidence>
<dbReference type="GO" id="GO:0051603">
    <property type="term" value="P:proteolysis involved in protein catabolic process"/>
    <property type="evidence" value="ECO:0007669"/>
    <property type="project" value="InterPro"/>
</dbReference>
<protein>
    <submittedName>
        <fullName evidence="5">Proteasome subunit alpha type-1</fullName>
    </submittedName>
</protein>
<dbReference type="InterPro" id="IPR029055">
    <property type="entry name" value="Ntn_hydrolases_N"/>
</dbReference>
<name>A0A0L0FW86_9EUKA</name>
<accession>A0A0L0FW86</accession>
<dbReference type="InterPro" id="IPR001353">
    <property type="entry name" value="Proteasome_sua/b"/>
</dbReference>
<dbReference type="GeneID" id="25907244"/>
<keyword evidence="2 3" id="KW-0647">Proteasome</keyword>
<dbReference type="PANTHER" id="PTHR11599">
    <property type="entry name" value="PROTEASOME SUBUNIT ALPHA/BETA"/>
    <property type="match status" value="1"/>
</dbReference>
<proteinExistence type="inferred from homology"/>
<dbReference type="STRING" id="667725.A0A0L0FW86"/>
<evidence type="ECO:0000313" key="5">
    <source>
        <dbReference type="EMBL" id="KNC80919.1"/>
    </source>
</evidence>
<dbReference type="AlphaFoldDB" id="A0A0L0FW86"/>
<dbReference type="PROSITE" id="PS51475">
    <property type="entry name" value="PROTEASOME_ALPHA_2"/>
    <property type="match status" value="1"/>
</dbReference>
<evidence type="ECO:0000313" key="6">
    <source>
        <dbReference type="Proteomes" id="UP000054560"/>
    </source>
</evidence>
<dbReference type="eggNOG" id="KOG0863">
    <property type="taxonomic scope" value="Eukaryota"/>
</dbReference>
<dbReference type="SUPFAM" id="SSF56235">
    <property type="entry name" value="N-terminal nucleophile aminohydrolases (Ntn hydrolases)"/>
    <property type="match status" value="1"/>
</dbReference>
<dbReference type="Proteomes" id="UP000054560">
    <property type="component" value="Unassembled WGS sequence"/>
</dbReference>
<reference evidence="5 6" key="1">
    <citation type="submission" date="2011-02" db="EMBL/GenBank/DDBJ databases">
        <title>The Genome Sequence of Sphaeroforma arctica JP610.</title>
        <authorList>
            <consortium name="The Broad Institute Genome Sequencing Platform"/>
            <person name="Russ C."/>
            <person name="Cuomo C."/>
            <person name="Young S.K."/>
            <person name="Zeng Q."/>
            <person name="Gargeya S."/>
            <person name="Alvarado L."/>
            <person name="Berlin A."/>
            <person name="Chapman S.B."/>
            <person name="Chen Z."/>
            <person name="Freedman E."/>
            <person name="Gellesch M."/>
            <person name="Goldberg J."/>
            <person name="Griggs A."/>
            <person name="Gujja S."/>
            <person name="Heilman E."/>
            <person name="Heiman D."/>
            <person name="Howarth C."/>
            <person name="Mehta T."/>
            <person name="Neiman D."/>
            <person name="Pearson M."/>
            <person name="Roberts A."/>
            <person name="Saif S."/>
            <person name="Shea T."/>
            <person name="Shenoy N."/>
            <person name="Sisk P."/>
            <person name="Stolte C."/>
            <person name="Sykes S."/>
            <person name="White J."/>
            <person name="Yandava C."/>
            <person name="Burger G."/>
            <person name="Gray M.W."/>
            <person name="Holland P.W.H."/>
            <person name="King N."/>
            <person name="Lang F.B.F."/>
            <person name="Roger A.J."/>
            <person name="Ruiz-Trillo I."/>
            <person name="Haas B."/>
            <person name="Nusbaum C."/>
            <person name="Birren B."/>
        </authorList>
    </citation>
    <scope>NUCLEOTIDE SEQUENCE [LARGE SCALE GENOMIC DNA]</scope>
    <source>
        <strain evidence="5 6">JP610</strain>
    </source>
</reference>
<keyword evidence="6" id="KW-1185">Reference proteome</keyword>
<dbReference type="CDD" id="cd03749">
    <property type="entry name" value="proteasome_alpha_type_1"/>
    <property type="match status" value="1"/>
</dbReference>
<dbReference type="Gene3D" id="3.60.20.10">
    <property type="entry name" value="Glutamine Phosphoribosylpyrophosphate, subunit 1, domain 1"/>
    <property type="match status" value="1"/>
</dbReference>
<sequence>MEAVNQGSCAVGIKSKTHAALFGLKRPASELSAHQKKLLKIDDHIGTAIAGLTSDARVLTKFMRSECLNNKYVFDCPLPTIRLVTTLGDKAQITTQRYGRRPYGVGQLIVGYDDNGPHLYHLCPSANFFDCKAMAIGARSQSARTYLERQLEDFPDAERTALIRHGLRALRDSLPNGTELTTANASVGIVGKDESFTILEGEELTSYLDNLDEGGPPRRSGRPKKDATTKAATETATADSAVPETTTTDTTATETPAADGDAMTDE</sequence>
<evidence type="ECO:0000256" key="3">
    <source>
        <dbReference type="PROSITE-ProRule" id="PRU00808"/>
    </source>
</evidence>
<dbReference type="InterPro" id="IPR023332">
    <property type="entry name" value="Proteasome_alpha-type"/>
</dbReference>
<dbReference type="InterPro" id="IPR050115">
    <property type="entry name" value="Proteasome_alpha"/>
</dbReference>
<organism evidence="5 6">
    <name type="scientific">Sphaeroforma arctica JP610</name>
    <dbReference type="NCBI Taxonomy" id="667725"/>
    <lineage>
        <taxon>Eukaryota</taxon>
        <taxon>Ichthyosporea</taxon>
        <taxon>Ichthyophonida</taxon>
        <taxon>Sphaeroforma</taxon>
    </lineage>
</organism>
<dbReference type="FunFam" id="3.60.20.10:FF:000063">
    <property type="entry name" value="Proteasome subunit alpha type"/>
    <property type="match status" value="1"/>
</dbReference>
<dbReference type="GO" id="GO:0019773">
    <property type="term" value="C:proteasome core complex, alpha-subunit complex"/>
    <property type="evidence" value="ECO:0007669"/>
    <property type="project" value="UniProtKB-UniRule"/>
</dbReference>
<feature type="compositionally biased region" description="Low complexity" evidence="4">
    <location>
        <begin position="229"/>
        <end position="259"/>
    </location>
</feature>
<evidence type="ECO:0000256" key="2">
    <source>
        <dbReference type="ARBA" id="ARBA00022942"/>
    </source>
</evidence>
<evidence type="ECO:0000256" key="1">
    <source>
        <dbReference type="ARBA" id="ARBA00022490"/>
    </source>
</evidence>
<dbReference type="RefSeq" id="XP_014154821.1">
    <property type="nucleotide sequence ID" value="XM_014299346.1"/>
</dbReference>
<feature type="region of interest" description="Disordered" evidence="4">
    <location>
        <begin position="208"/>
        <end position="266"/>
    </location>
</feature>
<dbReference type="OrthoDB" id="431557at2759"/>
<dbReference type="EMBL" id="KQ242090">
    <property type="protein sequence ID" value="KNC80919.1"/>
    <property type="molecule type" value="Genomic_DNA"/>
</dbReference>